<comment type="caution">
    <text evidence="2">The sequence shown here is derived from an EMBL/GenBank/DDBJ whole genome shotgun (WGS) entry which is preliminary data.</text>
</comment>
<accession>A0AAN6XPP1</accession>
<dbReference type="Proteomes" id="UP001303160">
    <property type="component" value="Unassembled WGS sequence"/>
</dbReference>
<name>A0AAN6XPP1_9PEZI</name>
<keyword evidence="3" id="KW-1185">Reference proteome</keyword>
<sequence length="257" mass="28193">MEAGYLEQTIAGWSSADPAVKKIHDFVKLWCGCNPPSNQQFGEQCHNCNRFKAEAVGSGNGLAYQYTWSKSTQTFEWVPYKLQWLRDTERAHLHEAGGKQWLNNSETAYDASYQNALDKAQEDPSPPRVLLVPGFSWSFFPSYAARVAIKGTSDGAPVPLAPAPITATAPGDSSNLGPGPSAAETNAAINALKARHTAYNKLCCCEIPGETCRRQHVPCELVECGQGEIEYCRVCRSQPVWCIILSTFDGFESLPLE</sequence>
<organism evidence="2 3">
    <name type="scientific">Triangularia verruculosa</name>
    <dbReference type="NCBI Taxonomy" id="2587418"/>
    <lineage>
        <taxon>Eukaryota</taxon>
        <taxon>Fungi</taxon>
        <taxon>Dikarya</taxon>
        <taxon>Ascomycota</taxon>
        <taxon>Pezizomycotina</taxon>
        <taxon>Sordariomycetes</taxon>
        <taxon>Sordariomycetidae</taxon>
        <taxon>Sordariales</taxon>
        <taxon>Podosporaceae</taxon>
        <taxon>Triangularia</taxon>
    </lineage>
</organism>
<protein>
    <submittedName>
        <fullName evidence="2">Uncharacterized protein</fullName>
    </submittedName>
</protein>
<dbReference type="AlphaFoldDB" id="A0AAN6XPP1"/>
<gene>
    <name evidence="2" type="ORF">QBC40DRAFT_250048</name>
</gene>
<evidence type="ECO:0000256" key="1">
    <source>
        <dbReference type="SAM" id="MobiDB-lite"/>
    </source>
</evidence>
<proteinExistence type="predicted"/>
<evidence type="ECO:0000313" key="2">
    <source>
        <dbReference type="EMBL" id="KAK4204648.1"/>
    </source>
</evidence>
<evidence type="ECO:0000313" key="3">
    <source>
        <dbReference type="Proteomes" id="UP001303160"/>
    </source>
</evidence>
<reference evidence="2" key="2">
    <citation type="submission" date="2023-05" db="EMBL/GenBank/DDBJ databases">
        <authorList>
            <consortium name="Lawrence Berkeley National Laboratory"/>
            <person name="Steindorff A."/>
            <person name="Hensen N."/>
            <person name="Bonometti L."/>
            <person name="Westerberg I."/>
            <person name="Brannstrom I.O."/>
            <person name="Guillou S."/>
            <person name="Cros-Aarteil S."/>
            <person name="Calhoun S."/>
            <person name="Haridas S."/>
            <person name="Kuo A."/>
            <person name="Mondo S."/>
            <person name="Pangilinan J."/>
            <person name="Riley R."/>
            <person name="Labutti K."/>
            <person name="Andreopoulos B."/>
            <person name="Lipzen A."/>
            <person name="Chen C."/>
            <person name="Yanf M."/>
            <person name="Daum C."/>
            <person name="Ng V."/>
            <person name="Clum A."/>
            <person name="Ohm R."/>
            <person name="Martin F."/>
            <person name="Silar P."/>
            <person name="Natvig D."/>
            <person name="Lalanne C."/>
            <person name="Gautier V."/>
            <person name="Ament-Velasquez S.L."/>
            <person name="Kruys A."/>
            <person name="Hutchinson M.I."/>
            <person name="Powell A.J."/>
            <person name="Barry K."/>
            <person name="Miller A.N."/>
            <person name="Grigoriev I.V."/>
            <person name="Debuchy R."/>
            <person name="Gladieux P."/>
            <person name="Thoren M.H."/>
            <person name="Johannesson H."/>
        </authorList>
    </citation>
    <scope>NUCLEOTIDE SEQUENCE</scope>
    <source>
        <strain evidence="2">CBS 315.58</strain>
    </source>
</reference>
<reference evidence="2" key="1">
    <citation type="journal article" date="2023" name="Mol. Phylogenet. Evol.">
        <title>Genome-scale phylogeny and comparative genomics of the fungal order Sordariales.</title>
        <authorList>
            <person name="Hensen N."/>
            <person name="Bonometti L."/>
            <person name="Westerberg I."/>
            <person name="Brannstrom I.O."/>
            <person name="Guillou S."/>
            <person name="Cros-Aarteil S."/>
            <person name="Calhoun S."/>
            <person name="Haridas S."/>
            <person name="Kuo A."/>
            <person name="Mondo S."/>
            <person name="Pangilinan J."/>
            <person name="Riley R."/>
            <person name="LaButti K."/>
            <person name="Andreopoulos B."/>
            <person name="Lipzen A."/>
            <person name="Chen C."/>
            <person name="Yan M."/>
            <person name="Daum C."/>
            <person name="Ng V."/>
            <person name="Clum A."/>
            <person name="Steindorff A."/>
            <person name="Ohm R.A."/>
            <person name="Martin F."/>
            <person name="Silar P."/>
            <person name="Natvig D.O."/>
            <person name="Lalanne C."/>
            <person name="Gautier V."/>
            <person name="Ament-Velasquez S.L."/>
            <person name="Kruys A."/>
            <person name="Hutchinson M.I."/>
            <person name="Powell A.J."/>
            <person name="Barry K."/>
            <person name="Miller A.N."/>
            <person name="Grigoriev I.V."/>
            <person name="Debuchy R."/>
            <person name="Gladieux P."/>
            <person name="Hiltunen Thoren M."/>
            <person name="Johannesson H."/>
        </authorList>
    </citation>
    <scope>NUCLEOTIDE SEQUENCE</scope>
    <source>
        <strain evidence="2">CBS 315.58</strain>
    </source>
</reference>
<dbReference type="EMBL" id="MU863881">
    <property type="protein sequence ID" value="KAK4204648.1"/>
    <property type="molecule type" value="Genomic_DNA"/>
</dbReference>
<feature type="region of interest" description="Disordered" evidence="1">
    <location>
        <begin position="161"/>
        <end position="181"/>
    </location>
</feature>